<proteinExistence type="inferred from homology"/>
<accession>A0ABN1UT52</accession>
<protein>
    <submittedName>
        <fullName evidence="4">Uncharacterized protein</fullName>
    </submittedName>
</protein>
<evidence type="ECO:0000313" key="5">
    <source>
        <dbReference type="Proteomes" id="UP001501371"/>
    </source>
</evidence>
<evidence type="ECO:0000256" key="1">
    <source>
        <dbReference type="ARBA" id="ARBA00001933"/>
    </source>
</evidence>
<dbReference type="InterPro" id="IPR015424">
    <property type="entry name" value="PyrdxlP-dep_Trfase"/>
</dbReference>
<dbReference type="EMBL" id="BAAAKV010000019">
    <property type="protein sequence ID" value="GAA1167273.1"/>
    <property type="molecule type" value="Genomic_DNA"/>
</dbReference>
<organism evidence="4 5">
    <name type="scientific">Streptomyces hebeiensis</name>
    <dbReference type="NCBI Taxonomy" id="229486"/>
    <lineage>
        <taxon>Bacteria</taxon>
        <taxon>Bacillati</taxon>
        <taxon>Actinomycetota</taxon>
        <taxon>Actinomycetes</taxon>
        <taxon>Kitasatosporales</taxon>
        <taxon>Streptomycetaceae</taxon>
        <taxon>Streptomyces</taxon>
    </lineage>
</organism>
<keyword evidence="2 3" id="KW-0663">Pyridoxal phosphate</keyword>
<dbReference type="Pfam" id="PF01053">
    <property type="entry name" value="Cys_Met_Meta_PP"/>
    <property type="match status" value="1"/>
</dbReference>
<keyword evidence="5" id="KW-1185">Reference proteome</keyword>
<comment type="caution">
    <text evidence="4">The sequence shown here is derived from an EMBL/GenBank/DDBJ whole genome shotgun (WGS) entry which is preliminary data.</text>
</comment>
<dbReference type="SUPFAM" id="SSF53383">
    <property type="entry name" value="PLP-dependent transferases"/>
    <property type="match status" value="1"/>
</dbReference>
<evidence type="ECO:0000256" key="3">
    <source>
        <dbReference type="RuleBase" id="RU362118"/>
    </source>
</evidence>
<comment type="similarity">
    <text evidence="3">Belongs to the trans-sulfuration enzymes family.</text>
</comment>
<sequence>MARSPALPVIDISRFHHPASTTHAQLAPTKQLVAGVMPGLVRLSVGLEGADDLIAGLETGLRAAAV</sequence>
<comment type="cofactor">
    <cofactor evidence="1 3">
        <name>pyridoxal 5'-phosphate</name>
        <dbReference type="ChEBI" id="CHEBI:597326"/>
    </cofactor>
</comment>
<dbReference type="Gene3D" id="3.90.1150.10">
    <property type="entry name" value="Aspartate Aminotransferase, domain 1"/>
    <property type="match status" value="1"/>
</dbReference>
<dbReference type="InterPro" id="IPR015422">
    <property type="entry name" value="PyrdxlP-dep_Trfase_small"/>
</dbReference>
<reference evidence="4 5" key="1">
    <citation type="journal article" date="2019" name="Int. J. Syst. Evol. Microbiol.">
        <title>The Global Catalogue of Microorganisms (GCM) 10K type strain sequencing project: providing services to taxonomists for standard genome sequencing and annotation.</title>
        <authorList>
            <consortium name="The Broad Institute Genomics Platform"/>
            <consortium name="The Broad Institute Genome Sequencing Center for Infectious Disease"/>
            <person name="Wu L."/>
            <person name="Ma J."/>
        </authorList>
    </citation>
    <scope>NUCLEOTIDE SEQUENCE [LARGE SCALE GENOMIC DNA]</scope>
    <source>
        <strain evidence="4 5">JCM 12696</strain>
    </source>
</reference>
<dbReference type="Proteomes" id="UP001501371">
    <property type="component" value="Unassembled WGS sequence"/>
</dbReference>
<evidence type="ECO:0000256" key="2">
    <source>
        <dbReference type="ARBA" id="ARBA00022898"/>
    </source>
</evidence>
<evidence type="ECO:0000313" key="4">
    <source>
        <dbReference type="EMBL" id="GAA1167273.1"/>
    </source>
</evidence>
<gene>
    <name evidence="4" type="ORF">GCM10009654_25380</name>
</gene>
<dbReference type="InterPro" id="IPR000277">
    <property type="entry name" value="Cys/Met-Metab_PyrdxlP-dep_enz"/>
</dbReference>
<name>A0ABN1UT52_9ACTN</name>